<dbReference type="InterPro" id="IPR029058">
    <property type="entry name" value="AB_hydrolase_fold"/>
</dbReference>
<dbReference type="Proteomes" id="UP000027192">
    <property type="component" value="Unassembled WGS sequence"/>
</dbReference>
<dbReference type="PANTHER" id="PTHR42916:SF1">
    <property type="entry name" value="PROTEIN PHYLLO, CHLOROPLASTIC"/>
    <property type="match status" value="1"/>
</dbReference>
<dbReference type="Gene3D" id="3.40.50.1820">
    <property type="entry name" value="alpha/beta hydrolase"/>
    <property type="match status" value="1"/>
</dbReference>
<comment type="subunit">
    <text evidence="3">Monomer.</text>
</comment>
<evidence type="ECO:0000256" key="3">
    <source>
        <dbReference type="HAMAP-Rule" id="MF_01660"/>
    </source>
</evidence>
<dbReference type="HAMAP" id="MF_01660">
    <property type="entry name" value="MenH"/>
    <property type="match status" value="1"/>
</dbReference>
<comment type="function">
    <text evidence="3">Catalyzes a proton abstraction reaction that results in 2,5-elimination of pyruvate from 2-succinyl-5-enolpyruvyl-6-hydroxy-3-cyclohexene-1-carboxylate (SEPHCHC) and the formation of 2-succinyl-6-hydroxy-2,4-cyclohexadiene-1-carboxylate (SHCHC).</text>
</comment>
<name>A0A066S140_9GAMM</name>
<organism evidence="5 6">
    <name type="scientific">Photobacterium galatheae</name>
    <dbReference type="NCBI Taxonomy" id="1654360"/>
    <lineage>
        <taxon>Bacteria</taxon>
        <taxon>Pseudomonadati</taxon>
        <taxon>Pseudomonadota</taxon>
        <taxon>Gammaproteobacteria</taxon>
        <taxon>Vibrionales</taxon>
        <taxon>Vibrionaceae</taxon>
        <taxon>Photobacterium</taxon>
    </lineage>
</organism>
<evidence type="ECO:0000256" key="1">
    <source>
        <dbReference type="ARBA" id="ARBA00022428"/>
    </source>
</evidence>
<dbReference type="InterPro" id="IPR022485">
    <property type="entry name" value="SHCHC_synthase_MenH"/>
</dbReference>
<proteinExistence type="inferred from homology"/>
<dbReference type="EC" id="4.2.99.20" evidence="3"/>
<evidence type="ECO:0000313" key="6">
    <source>
        <dbReference type="Proteomes" id="UP000027192"/>
    </source>
</evidence>
<evidence type="ECO:0000259" key="4">
    <source>
        <dbReference type="Pfam" id="PF00561"/>
    </source>
</evidence>
<keyword evidence="2 3" id="KW-0456">Lyase</keyword>
<comment type="pathway">
    <text evidence="3">Quinol/quinone metabolism; 1,4-dihydroxy-2-naphthoate biosynthesis; 1,4-dihydroxy-2-naphthoate from chorismate: step 3/7.</text>
</comment>
<dbReference type="EMBL" id="JMIB01000003">
    <property type="protein sequence ID" value="KDM93353.1"/>
    <property type="molecule type" value="Genomic_DNA"/>
</dbReference>
<dbReference type="InterPro" id="IPR000073">
    <property type="entry name" value="AB_hydrolase_1"/>
</dbReference>
<dbReference type="UniPathway" id="UPA01057">
    <property type="reaction ID" value="UER00900"/>
</dbReference>
<dbReference type="SUPFAM" id="SSF53474">
    <property type="entry name" value="alpha/beta-Hydrolases"/>
    <property type="match status" value="1"/>
</dbReference>
<keyword evidence="1 3" id="KW-0474">Menaquinone biosynthesis</keyword>
<dbReference type="UniPathway" id="UPA00079"/>
<dbReference type="Pfam" id="PF00561">
    <property type="entry name" value="Abhydrolase_1"/>
    <property type="match status" value="1"/>
</dbReference>
<keyword evidence="6" id="KW-1185">Reference proteome</keyword>
<dbReference type="RefSeq" id="WP_036748138.1">
    <property type="nucleotide sequence ID" value="NZ_JAGSGC010000011.1"/>
</dbReference>
<sequence>MLYSRFHAFGEDMEQPVLVFLHGLLGNSDDWRACTGDLQAQTCFTLDLPGHGQSRDVRCASFDETVWQVKETLIANHLSNRPVVLVGYSLGGRIAMHGVANRLFAPLDIRGLVVEGGHFGLISATDRALRWRHDQRWARRFRREPITAVLNDWYQQPVFASLNEAQTQHLVTRRSENSGDCVAHMLLATSLARQDALLALLKAQPVPVHYLFGAQDSKFSRLALESGFPSTRISKAGHNAHQDQPQVVARVLREQVLRQISLRQSEPV</sequence>
<dbReference type="NCBIfam" id="NF008340">
    <property type="entry name" value="PRK11126.1"/>
    <property type="match status" value="1"/>
</dbReference>
<dbReference type="NCBIfam" id="TIGR03695">
    <property type="entry name" value="menH_SHCHC"/>
    <property type="match status" value="1"/>
</dbReference>
<feature type="domain" description="AB hydrolase-1" evidence="4">
    <location>
        <begin position="16"/>
        <end position="241"/>
    </location>
</feature>
<reference evidence="5 6" key="1">
    <citation type="submission" date="2014-04" db="EMBL/GenBank/DDBJ databases">
        <title>Draft genome sequence of Photobacterium halotolerans S2753: a solonamide, ngercheumicin and holomycin producer.</title>
        <authorList>
            <person name="Machado H.R."/>
            <person name="Gram L."/>
        </authorList>
    </citation>
    <scope>NUCLEOTIDE SEQUENCE [LARGE SCALE GENOMIC DNA]</scope>
    <source>
        <strain evidence="5 6">S2753</strain>
    </source>
</reference>
<comment type="caution">
    <text evidence="5">The sequence shown here is derived from an EMBL/GenBank/DDBJ whole genome shotgun (WGS) entry which is preliminary data.</text>
</comment>
<dbReference type="PANTHER" id="PTHR42916">
    <property type="entry name" value="2-SUCCINYL-5-ENOLPYRUVYL-6-HYDROXY-3-CYCLOHEXENE-1-CARBOXYLATE SYNTHASE"/>
    <property type="match status" value="1"/>
</dbReference>
<dbReference type="OrthoDB" id="9808398at2"/>
<dbReference type="GO" id="GO:0070205">
    <property type="term" value="F:2-succinyl-6-hydroxy-2,4-cyclohexadiene-1-carboxylate synthase activity"/>
    <property type="evidence" value="ECO:0007669"/>
    <property type="project" value="UniProtKB-UniRule"/>
</dbReference>
<gene>
    <name evidence="3" type="primary">menH</name>
    <name evidence="5" type="ORF">EA58_01715</name>
</gene>
<comment type="catalytic activity">
    <reaction evidence="3">
        <text>5-enolpyruvoyl-6-hydroxy-2-succinyl-cyclohex-3-ene-1-carboxylate = (1R,6R)-6-hydroxy-2-succinyl-cyclohexa-2,4-diene-1-carboxylate + pyruvate</text>
        <dbReference type="Rhea" id="RHEA:25597"/>
        <dbReference type="ChEBI" id="CHEBI:15361"/>
        <dbReference type="ChEBI" id="CHEBI:58689"/>
        <dbReference type="ChEBI" id="CHEBI:58818"/>
        <dbReference type="EC" id="4.2.99.20"/>
    </reaction>
</comment>
<evidence type="ECO:0000313" key="5">
    <source>
        <dbReference type="EMBL" id="KDM93353.1"/>
    </source>
</evidence>
<dbReference type="STRING" id="1654360.EA58_01715"/>
<dbReference type="GO" id="GO:0009234">
    <property type="term" value="P:menaquinone biosynthetic process"/>
    <property type="evidence" value="ECO:0007669"/>
    <property type="project" value="UniProtKB-UniRule"/>
</dbReference>
<comment type="pathway">
    <text evidence="3">Quinol/quinone metabolism; menaquinone biosynthesis.</text>
</comment>
<dbReference type="AlphaFoldDB" id="A0A066S140"/>
<accession>A0A066S140</accession>
<evidence type="ECO:0000256" key="2">
    <source>
        <dbReference type="ARBA" id="ARBA00023239"/>
    </source>
</evidence>
<protein>
    <recommendedName>
        <fullName evidence="3">Putative 2-succinyl-6-hydroxy-2,4-cyclohexadiene-1-carboxylate synthase</fullName>
        <shortName evidence="3">SHCHC synthase</shortName>
        <ecNumber evidence="3">4.2.99.20</ecNumber>
    </recommendedName>
</protein>
<comment type="similarity">
    <text evidence="3">Belongs to the AB hydrolase superfamily. MenH family.</text>
</comment>